<proteinExistence type="predicted"/>
<dbReference type="PANTHER" id="PTHR44586">
    <property type="entry name" value="F-BOX DOMAIN CONTAINING PROTEIN, EXPRESSED"/>
    <property type="match status" value="1"/>
</dbReference>
<accession>A0A5J9UFR5</accession>
<feature type="non-terminal residue" evidence="1">
    <location>
        <position position="1"/>
    </location>
</feature>
<dbReference type="Proteomes" id="UP000324897">
    <property type="component" value="Unassembled WGS sequence"/>
</dbReference>
<dbReference type="EMBL" id="RWGY01000026">
    <property type="protein sequence ID" value="TVU22462.1"/>
    <property type="molecule type" value="Genomic_DNA"/>
</dbReference>
<gene>
    <name evidence="1" type="ORF">EJB05_32159</name>
</gene>
<dbReference type="OrthoDB" id="642536at2759"/>
<evidence type="ECO:0000313" key="2">
    <source>
        <dbReference type="Proteomes" id="UP000324897"/>
    </source>
</evidence>
<dbReference type="AlphaFoldDB" id="A0A5J9UFR5"/>
<evidence type="ECO:0000313" key="1">
    <source>
        <dbReference type="EMBL" id="TVU22462.1"/>
    </source>
</evidence>
<comment type="caution">
    <text evidence="1">The sequence shown here is derived from an EMBL/GenBank/DDBJ whole genome shotgun (WGS) entry which is preliminary data.</text>
</comment>
<sequence length="196" mass="21829">GSIFPRPTRASEPDAAVGGRRRRRFLLPNPASSLRSVFGFLRQTPATLVAGASSPGRRLPWASNSVPEDNRLGYMLFLGFNSSCFLPATSISMLKADSIYHTDDNMLYICGRKSSRRHIVAFSLDESVFIDFLPSSSRFNWPPPIWIRSKVEPMELVPERDWAQIPADLLLRIFGSLEIPDLLSATTVLFMSLPSG</sequence>
<dbReference type="PANTHER" id="PTHR44586:SF25">
    <property type="entry name" value="(WILD MALAYSIAN BANANA) HYPOTHETICAL PROTEIN"/>
    <property type="match status" value="1"/>
</dbReference>
<keyword evidence="2" id="KW-1185">Reference proteome</keyword>
<organism evidence="1 2">
    <name type="scientific">Eragrostis curvula</name>
    <name type="common">weeping love grass</name>
    <dbReference type="NCBI Taxonomy" id="38414"/>
    <lineage>
        <taxon>Eukaryota</taxon>
        <taxon>Viridiplantae</taxon>
        <taxon>Streptophyta</taxon>
        <taxon>Embryophyta</taxon>
        <taxon>Tracheophyta</taxon>
        <taxon>Spermatophyta</taxon>
        <taxon>Magnoliopsida</taxon>
        <taxon>Liliopsida</taxon>
        <taxon>Poales</taxon>
        <taxon>Poaceae</taxon>
        <taxon>PACMAD clade</taxon>
        <taxon>Chloridoideae</taxon>
        <taxon>Eragrostideae</taxon>
        <taxon>Eragrostidinae</taxon>
        <taxon>Eragrostis</taxon>
    </lineage>
</organism>
<reference evidence="1 2" key="1">
    <citation type="journal article" date="2019" name="Sci. Rep.">
        <title>A high-quality genome of Eragrostis curvula grass provides insights into Poaceae evolution and supports new strategies to enhance forage quality.</title>
        <authorList>
            <person name="Carballo J."/>
            <person name="Santos B.A.C.M."/>
            <person name="Zappacosta D."/>
            <person name="Garbus I."/>
            <person name="Selva J.P."/>
            <person name="Gallo C.A."/>
            <person name="Diaz A."/>
            <person name="Albertini E."/>
            <person name="Caccamo M."/>
            <person name="Echenique V."/>
        </authorList>
    </citation>
    <scope>NUCLEOTIDE SEQUENCE [LARGE SCALE GENOMIC DNA]</scope>
    <source>
        <strain evidence="2">cv. Victoria</strain>
        <tissue evidence="1">Leaf</tissue>
    </source>
</reference>
<name>A0A5J9UFR5_9POAL</name>
<dbReference type="Gramene" id="TVU22462">
    <property type="protein sequence ID" value="TVU22462"/>
    <property type="gene ID" value="EJB05_32159"/>
</dbReference>
<protein>
    <submittedName>
        <fullName evidence="1">Uncharacterized protein</fullName>
    </submittedName>
</protein>